<keyword evidence="4" id="KW-0798">TonB box</keyword>
<dbReference type="SUPFAM" id="SSF56935">
    <property type="entry name" value="Porins"/>
    <property type="match status" value="1"/>
</dbReference>
<dbReference type="SUPFAM" id="SSF49464">
    <property type="entry name" value="Carboxypeptidase regulatory domain-like"/>
    <property type="match status" value="1"/>
</dbReference>
<evidence type="ECO:0000256" key="6">
    <source>
        <dbReference type="SAM" id="SignalP"/>
    </source>
</evidence>
<dbReference type="RefSeq" id="WP_110131460.1">
    <property type="nucleotide sequence ID" value="NZ_QHJQ01000007.1"/>
</dbReference>
<name>A0A317ZHQ1_9BACT</name>
<gene>
    <name evidence="9" type="ORF">DDZ13_10750</name>
</gene>
<dbReference type="Gene3D" id="2.40.170.20">
    <property type="entry name" value="TonB-dependent receptor, beta-barrel domain"/>
    <property type="match status" value="1"/>
</dbReference>
<dbReference type="Pfam" id="PF07715">
    <property type="entry name" value="Plug"/>
    <property type="match status" value="1"/>
</dbReference>
<evidence type="ECO:0000256" key="3">
    <source>
        <dbReference type="ARBA" id="ARBA00023237"/>
    </source>
</evidence>
<dbReference type="PANTHER" id="PTHR40980">
    <property type="entry name" value="PLUG DOMAIN-CONTAINING PROTEIN"/>
    <property type="match status" value="1"/>
</dbReference>
<evidence type="ECO:0000256" key="4">
    <source>
        <dbReference type="RuleBase" id="RU003357"/>
    </source>
</evidence>
<evidence type="ECO:0000313" key="9">
    <source>
        <dbReference type="EMBL" id="PXA03763.1"/>
    </source>
</evidence>
<accession>A0A317ZHQ1</accession>
<feature type="signal peptide" evidence="6">
    <location>
        <begin position="1"/>
        <end position="23"/>
    </location>
</feature>
<comment type="similarity">
    <text evidence="4">Belongs to the TonB-dependent receptor family.</text>
</comment>
<dbReference type="InParanoid" id="A0A317ZHQ1"/>
<comment type="subcellular location">
    <subcellularLocation>
        <location evidence="1 4">Cell outer membrane</location>
    </subcellularLocation>
</comment>
<dbReference type="InterPro" id="IPR000531">
    <property type="entry name" value="Beta-barrel_TonB"/>
</dbReference>
<feature type="domain" description="TonB-dependent receptor-like beta-barrel" evidence="7">
    <location>
        <begin position="748"/>
        <end position="1137"/>
    </location>
</feature>
<dbReference type="PANTHER" id="PTHR40980:SF4">
    <property type="entry name" value="TONB-DEPENDENT RECEPTOR-LIKE BETA-BARREL DOMAIN-CONTAINING PROTEIN"/>
    <property type="match status" value="1"/>
</dbReference>
<dbReference type="InterPro" id="IPR008969">
    <property type="entry name" value="CarboxyPept-like_regulatory"/>
</dbReference>
<dbReference type="InterPro" id="IPR036942">
    <property type="entry name" value="Beta-barrel_TonB_sf"/>
</dbReference>
<comment type="caution">
    <text evidence="9">The sequence shown here is derived from an EMBL/GenBank/DDBJ whole genome shotgun (WGS) entry which is preliminary data.</text>
</comment>
<keyword evidence="3" id="KW-0998">Cell outer membrane</keyword>
<dbReference type="Pfam" id="PF00593">
    <property type="entry name" value="TonB_dep_Rec_b-barrel"/>
    <property type="match status" value="1"/>
</dbReference>
<organism evidence="9 10">
    <name type="scientific">Coraliomargarita sinensis</name>
    <dbReference type="NCBI Taxonomy" id="2174842"/>
    <lineage>
        <taxon>Bacteria</taxon>
        <taxon>Pseudomonadati</taxon>
        <taxon>Verrucomicrobiota</taxon>
        <taxon>Opitutia</taxon>
        <taxon>Puniceicoccales</taxon>
        <taxon>Coraliomargaritaceae</taxon>
        <taxon>Coraliomargarita</taxon>
    </lineage>
</organism>
<reference evidence="9 10" key="1">
    <citation type="submission" date="2018-05" db="EMBL/GenBank/DDBJ databases">
        <title>Coraliomargarita sinensis sp. nov., isolated from a marine solar saltern.</title>
        <authorList>
            <person name="Zhou L.Y."/>
        </authorList>
    </citation>
    <scope>NUCLEOTIDE SEQUENCE [LARGE SCALE GENOMIC DNA]</scope>
    <source>
        <strain evidence="9 10">WN38</strain>
    </source>
</reference>
<dbReference type="GO" id="GO:0009279">
    <property type="term" value="C:cell outer membrane"/>
    <property type="evidence" value="ECO:0007669"/>
    <property type="project" value="UniProtKB-SubCell"/>
</dbReference>
<dbReference type="InterPro" id="IPR012910">
    <property type="entry name" value="Plug_dom"/>
</dbReference>
<dbReference type="EMBL" id="QHJQ01000007">
    <property type="protein sequence ID" value="PXA03763.1"/>
    <property type="molecule type" value="Genomic_DNA"/>
</dbReference>
<proteinExistence type="inferred from homology"/>
<dbReference type="InterPro" id="IPR037066">
    <property type="entry name" value="Plug_dom_sf"/>
</dbReference>
<feature type="compositionally biased region" description="Polar residues" evidence="5">
    <location>
        <begin position="62"/>
        <end position="77"/>
    </location>
</feature>
<evidence type="ECO:0000259" key="8">
    <source>
        <dbReference type="Pfam" id="PF07715"/>
    </source>
</evidence>
<dbReference type="Gene3D" id="2.170.130.10">
    <property type="entry name" value="TonB-dependent receptor, plug domain"/>
    <property type="match status" value="1"/>
</dbReference>
<keyword evidence="2 4" id="KW-0472">Membrane</keyword>
<dbReference type="AlphaFoldDB" id="A0A317ZHQ1"/>
<evidence type="ECO:0000256" key="1">
    <source>
        <dbReference type="ARBA" id="ARBA00004442"/>
    </source>
</evidence>
<feature type="domain" description="TonB-dependent receptor plug" evidence="8">
    <location>
        <begin position="237"/>
        <end position="319"/>
    </location>
</feature>
<evidence type="ECO:0000256" key="2">
    <source>
        <dbReference type="ARBA" id="ARBA00023136"/>
    </source>
</evidence>
<protein>
    <recommendedName>
        <fullName evidence="11">TonB-dependent receptor</fullName>
    </recommendedName>
</protein>
<sequence>MKANSLIKTAAMLLMLISGSSLQAIKITIPEQYEEQVEAIKKADKARVQRQLESLEGGEAVNESQGDGMQFSSEQGSNGQGAVGNATDETINASEPLVQSIAEASETAGSFEENLPEGQGLVSGQIVDKDTGQPISGVAILIDGTEIGTITDEEGRYTLGPAPAGEYSINFFKSGYLEANVTEFAVAAGEVSVFPFALPPRPTETSDDVLVLDSFTVTAEEANELMALIDMKQVSVGQIDFLSSEDFAKFAGSSVADLVSKISGVNLVEGQFAVVRGLGDRYNSTLVNGLPVPSSDPVRQGVQLDLFPNSIVQNIIVKKSFVPSLPSNTSGASFDISTKDYPDEFSGHVKVGVASNSMATDEILYNPNVIFHGVPNGESLTVDSLLGREDRSSSGGAVAADLDSSVGDNFGLTGRNYEVAFGDTFELPGKSKLGFVSAIKYSSSVKTEKGVLQNRFGIPSKQGFPFPGFESTPGSILVGELEASGLRYDYIKSQQEESSNFLLGAGWDIKGDQTQLIDFTYLRTRNTLSTATRRDNGLLPAGFTQADHPSFQRVPIDRGYPLGIDTRDLKMGAGIVGRGEGDEVTFGQDLLSVETRTLEIKQVSGEHRFDVGKEDEFTINWGLSRDKAISEVGRPGGGFVGGESSLLYLRNATGTTVNRVGSKLTAEPLVPDGYIYGGDNVLADGFVEDVLRRTARTISDENESQRLDVSYPVLENLNVGLGYYGKIRNRSVVQDDKLISIKNDSQVTGATLSEYVANVFNLDDSQIIDEDLSSFANVEQEFNDRYLSLDYTFLERVNVTFGARVSKVEMLAEGQSDLVPGFGLTGDQTSLTEQILPGFPTSGPNAVRNRDLLGFGSDSDPVVNGRINEDYVLPAILLKYDLTDRISLRADYSETIALPSARELSPVFTVDPQTGDRVVGNPTLKVSEVENFALGVSYNHENGFRTSMSFFKKEITQPIEQIGLTHPGLGLSVQSYFNNDKDATVEGVEFEWFLPLTALPFIDLSNTPILSNLEIGGNMAFIDARVGFAEATKTSYANPVTGESIFGDGDGNVFFPDERRLYDQPEYTANVFVTYNLEDLGTRATLSFYTQSDVLTTVGSGSDLSVDQYTDAYYQLDFKIVQQFKDNWELSFTAENITNTERALIYSPDLLSEKTDRLRYKVGRSYSLSLKYSF</sequence>
<keyword evidence="6" id="KW-0732">Signal</keyword>
<feature type="chain" id="PRO_5016241137" description="TonB-dependent receptor" evidence="6">
    <location>
        <begin position="24"/>
        <end position="1174"/>
    </location>
</feature>
<evidence type="ECO:0008006" key="11">
    <source>
        <dbReference type="Google" id="ProtNLM"/>
    </source>
</evidence>
<dbReference type="OrthoDB" id="9768470at2"/>
<evidence type="ECO:0000313" key="10">
    <source>
        <dbReference type="Proteomes" id="UP000247099"/>
    </source>
</evidence>
<evidence type="ECO:0000256" key="5">
    <source>
        <dbReference type="SAM" id="MobiDB-lite"/>
    </source>
</evidence>
<evidence type="ECO:0000259" key="7">
    <source>
        <dbReference type="Pfam" id="PF00593"/>
    </source>
</evidence>
<keyword evidence="10" id="KW-1185">Reference proteome</keyword>
<dbReference type="Proteomes" id="UP000247099">
    <property type="component" value="Unassembled WGS sequence"/>
</dbReference>
<dbReference type="Gene3D" id="2.60.40.1120">
    <property type="entry name" value="Carboxypeptidase-like, regulatory domain"/>
    <property type="match status" value="1"/>
</dbReference>
<feature type="region of interest" description="Disordered" evidence="5">
    <location>
        <begin position="55"/>
        <end position="86"/>
    </location>
</feature>
<dbReference type="Pfam" id="PF13620">
    <property type="entry name" value="CarboxypepD_reg"/>
    <property type="match status" value="1"/>
</dbReference>